<feature type="transmembrane region" description="Helical" evidence="1">
    <location>
        <begin position="34"/>
        <end position="59"/>
    </location>
</feature>
<keyword evidence="1" id="KW-0812">Transmembrane</keyword>
<dbReference type="RefSeq" id="WP_045749215.1">
    <property type="nucleotide sequence ID" value="NZ_FUZK01000001.1"/>
</dbReference>
<accession>A0A061AID3</accession>
<protein>
    <submittedName>
        <fullName evidence="2">Uncharacterized protein</fullName>
    </submittedName>
</protein>
<dbReference type="PATRIC" id="fig|35623.3.peg.624"/>
<dbReference type="InParanoid" id="A0A061AID3"/>
<dbReference type="STRING" id="35623.Aocu_06240"/>
<evidence type="ECO:0000313" key="3">
    <source>
        <dbReference type="Proteomes" id="UP000032434"/>
    </source>
</evidence>
<dbReference type="HOGENOM" id="CLU_2930465_0_0_14"/>
<dbReference type="AlphaFoldDB" id="A0A061AID3"/>
<evidence type="ECO:0000313" key="2">
    <source>
        <dbReference type="EMBL" id="CDR30697.1"/>
    </source>
</evidence>
<sequence>MAKNKTATKEKAVKPAKKESLVFKDPSESLLGKIIIGLIIFGTIAFIFIGAIIAVVNFFS</sequence>
<dbReference type="Proteomes" id="UP000032434">
    <property type="component" value="Chromosome 1"/>
</dbReference>
<dbReference type="EMBL" id="LK028559">
    <property type="protein sequence ID" value="CDR30697.1"/>
    <property type="molecule type" value="Genomic_DNA"/>
</dbReference>
<evidence type="ECO:0000256" key="1">
    <source>
        <dbReference type="SAM" id="Phobius"/>
    </source>
</evidence>
<reference evidence="3" key="1">
    <citation type="submission" date="2014-05" db="EMBL/GenBank/DDBJ databases">
        <authorList>
            <person name="Kube M."/>
        </authorList>
    </citation>
    <scope>NUCLEOTIDE SEQUENCE [LARGE SCALE GENOMIC DNA]</scope>
</reference>
<keyword evidence="1" id="KW-0472">Membrane</keyword>
<keyword evidence="3" id="KW-1185">Reference proteome</keyword>
<keyword evidence="1" id="KW-1133">Transmembrane helix</keyword>
<dbReference type="KEGG" id="aoc:Aocu_06240"/>
<gene>
    <name evidence="2" type="ORF">Aocu_06240</name>
</gene>
<name>A0A061AID3_9MOLU</name>
<proteinExistence type="predicted"/>
<organism evidence="2 3">
    <name type="scientific">Acholeplasma oculi</name>
    <dbReference type="NCBI Taxonomy" id="35623"/>
    <lineage>
        <taxon>Bacteria</taxon>
        <taxon>Bacillati</taxon>
        <taxon>Mycoplasmatota</taxon>
        <taxon>Mollicutes</taxon>
        <taxon>Acholeplasmatales</taxon>
        <taxon>Acholeplasmataceae</taxon>
        <taxon>Acholeplasma</taxon>
    </lineage>
</organism>